<dbReference type="SUPFAM" id="SSF46785">
    <property type="entry name" value="Winged helix' DNA-binding domain"/>
    <property type="match status" value="1"/>
</dbReference>
<gene>
    <name evidence="2" type="ORF">ACRB68_28910</name>
</gene>
<dbReference type="Proteomes" id="UP000487268">
    <property type="component" value="Unassembled WGS sequence"/>
</dbReference>
<protein>
    <recommendedName>
        <fullName evidence="1">HTH marR-type domain-containing protein</fullName>
    </recommendedName>
</protein>
<accession>A0A7K0BUH0</accession>
<evidence type="ECO:0000313" key="2">
    <source>
        <dbReference type="EMBL" id="MQY04829.1"/>
    </source>
</evidence>
<dbReference type="InterPro" id="IPR000835">
    <property type="entry name" value="HTH_MarR-typ"/>
</dbReference>
<sequence>MTSGDIEEPPGRDEVLAQLAVQGRLLHLAMTGLTTAAAARFGLQVIDHQCAGLLHHTGPMSVGRLAELAGLTPSSVTGVVDRLERTGRLRREPDPNDRRKVILIPLRPVEVDEAFRGLAEQFQAMYARYNDQELILLNDCLRQMTDHIRGHITTLREQR</sequence>
<dbReference type="Gene3D" id="1.10.10.10">
    <property type="entry name" value="Winged helix-like DNA-binding domain superfamily/Winged helix DNA-binding domain"/>
    <property type="match status" value="1"/>
</dbReference>
<dbReference type="PANTHER" id="PTHR33164:SF106">
    <property type="entry name" value="TRANSCRIPTIONAL REGULATORY PROTEIN"/>
    <property type="match status" value="1"/>
</dbReference>
<name>A0A7K0BUH0_9ACTN</name>
<dbReference type="RefSeq" id="WP_207709694.1">
    <property type="nucleotide sequence ID" value="NZ_WEGH01000002.1"/>
</dbReference>
<dbReference type="SMART" id="SM00347">
    <property type="entry name" value="HTH_MARR"/>
    <property type="match status" value="1"/>
</dbReference>
<evidence type="ECO:0000313" key="3">
    <source>
        <dbReference type="Proteomes" id="UP000487268"/>
    </source>
</evidence>
<dbReference type="PANTHER" id="PTHR33164">
    <property type="entry name" value="TRANSCRIPTIONAL REGULATOR, MARR FAMILY"/>
    <property type="match status" value="1"/>
</dbReference>
<dbReference type="GO" id="GO:0006950">
    <property type="term" value="P:response to stress"/>
    <property type="evidence" value="ECO:0007669"/>
    <property type="project" value="TreeGrafter"/>
</dbReference>
<dbReference type="EMBL" id="WEGH01000002">
    <property type="protein sequence ID" value="MQY04829.1"/>
    <property type="molecule type" value="Genomic_DNA"/>
</dbReference>
<feature type="domain" description="HTH marR-type" evidence="1">
    <location>
        <begin position="36"/>
        <end position="134"/>
    </location>
</feature>
<dbReference type="GO" id="GO:0003700">
    <property type="term" value="F:DNA-binding transcription factor activity"/>
    <property type="evidence" value="ECO:0007669"/>
    <property type="project" value="InterPro"/>
</dbReference>
<proteinExistence type="predicted"/>
<reference evidence="2 3" key="1">
    <citation type="submission" date="2019-10" db="EMBL/GenBank/DDBJ databases">
        <title>Actinomadura rubteroloni sp. nov. and Actinomadura macrotermitis sp. nov., isolated from the gut of fungus growing-termite Macrotermes natalensis.</title>
        <authorList>
            <person name="Benndorf R."/>
            <person name="Martin K."/>
            <person name="Kuefner M."/>
            <person name="De Beer W."/>
            <person name="Kaster A.-K."/>
            <person name="Vollmers J."/>
            <person name="Poulsen M."/>
            <person name="Beemelmanns C."/>
        </authorList>
    </citation>
    <scope>NUCLEOTIDE SEQUENCE [LARGE SCALE GENOMIC DNA]</scope>
    <source>
        <strain evidence="2 3">RB68</strain>
    </source>
</reference>
<comment type="caution">
    <text evidence="2">The sequence shown here is derived from an EMBL/GenBank/DDBJ whole genome shotgun (WGS) entry which is preliminary data.</text>
</comment>
<dbReference type="InterPro" id="IPR036388">
    <property type="entry name" value="WH-like_DNA-bd_sf"/>
</dbReference>
<keyword evidence="3" id="KW-1185">Reference proteome</keyword>
<dbReference type="Pfam" id="PF01047">
    <property type="entry name" value="MarR"/>
    <property type="match status" value="1"/>
</dbReference>
<dbReference type="InterPro" id="IPR039422">
    <property type="entry name" value="MarR/SlyA-like"/>
</dbReference>
<organism evidence="2 3">
    <name type="scientific">Actinomadura macrotermitis</name>
    <dbReference type="NCBI Taxonomy" id="2585200"/>
    <lineage>
        <taxon>Bacteria</taxon>
        <taxon>Bacillati</taxon>
        <taxon>Actinomycetota</taxon>
        <taxon>Actinomycetes</taxon>
        <taxon>Streptosporangiales</taxon>
        <taxon>Thermomonosporaceae</taxon>
        <taxon>Actinomadura</taxon>
    </lineage>
</organism>
<evidence type="ECO:0000259" key="1">
    <source>
        <dbReference type="SMART" id="SM00347"/>
    </source>
</evidence>
<dbReference type="InterPro" id="IPR036390">
    <property type="entry name" value="WH_DNA-bd_sf"/>
</dbReference>
<dbReference type="AlphaFoldDB" id="A0A7K0BUH0"/>